<dbReference type="RefSeq" id="XP_004354273.1">
    <property type="nucleotide sequence ID" value="XM_004354221.1"/>
</dbReference>
<dbReference type="InterPro" id="IPR052050">
    <property type="entry name" value="SecEffector_AnkRepeat"/>
</dbReference>
<dbReference type="EMBL" id="GL883026">
    <property type="protein sequence ID" value="EGG15531.1"/>
    <property type="molecule type" value="Genomic_DNA"/>
</dbReference>
<evidence type="ECO:0008006" key="3">
    <source>
        <dbReference type="Google" id="ProtNLM"/>
    </source>
</evidence>
<dbReference type="InterPro" id="IPR036770">
    <property type="entry name" value="Ankyrin_rpt-contain_sf"/>
</dbReference>
<evidence type="ECO:0000313" key="2">
    <source>
        <dbReference type="Proteomes" id="UP000007797"/>
    </source>
</evidence>
<sequence>MNSRSTNMNSITTSTITSTSTTTTTFLTIFRINLIRYRIFQCFETLPFGNTREHRYRKGSDFIERAAFKRYALPWDFVKHYLDTLLSRATADSYLMTYCAHKNATVSTLLHLLDWIQPYLEQLPSTDMMECKMIDAAAKGGQKQHLDIVKMLHNRYTHLPFICTTDAIANASLNGDIEMVQFLLTNRTEGFKEDAVVNAASLGHIPLLKLFYQYSPHLVASINVSYAACKSGSVETVKYIDQFRHLIDYNDETNNIHNVTTMEFQVATNYGRLKVIEYLHENRTETLDENGIHLMEHACYSRNLDIVKFLHYNRTEGATDKAINLAIGNGDLEIVQFLFTNRAEINVAQALEKSLPHIEVFKFLYAHTPYHNATLVLTEAILYFNQSAIEFMLCNFDQNRIQIVERHWDLLKCRDGGRWDRIKQLYLHHKNKQL</sequence>
<dbReference type="Gene3D" id="1.25.40.20">
    <property type="entry name" value="Ankyrin repeat-containing domain"/>
    <property type="match status" value="2"/>
</dbReference>
<dbReference type="Proteomes" id="UP000007797">
    <property type="component" value="Unassembled WGS sequence"/>
</dbReference>
<dbReference type="PANTHER" id="PTHR46586:SF3">
    <property type="entry name" value="ANKYRIN REPEAT-CONTAINING PROTEIN"/>
    <property type="match status" value="1"/>
</dbReference>
<name>F4QA12_CACFS</name>
<keyword evidence="2" id="KW-1185">Reference proteome</keyword>
<reference evidence="2" key="1">
    <citation type="journal article" date="2011" name="Genome Res.">
        <title>Phylogeny-wide analysis of social amoeba genomes highlights ancient origins for complex intercellular communication.</title>
        <authorList>
            <person name="Heidel A.J."/>
            <person name="Lawal H.M."/>
            <person name="Felder M."/>
            <person name="Schilde C."/>
            <person name="Helps N.R."/>
            <person name="Tunggal B."/>
            <person name="Rivero F."/>
            <person name="John U."/>
            <person name="Schleicher M."/>
            <person name="Eichinger L."/>
            <person name="Platzer M."/>
            <person name="Noegel A.A."/>
            <person name="Schaap P."/>
            <person name="Gloeckner G."/>
        </authorList>
    </citation>
    <scope>NUCLEOTIDE SEQUENCE [LARGE SCALE GENOMIC DNA]</scope>
    <source>
        <strain evidence="2">SH3</strain>
    </source>
</reference>
<evidence type="ECO:0000313" key="1">
    <source>
        <dbReference type="EMBL" id="EGG15531.1"/>
    </source>
</evidence>
<organism evidence="1 2">
    <name type="scientific">Cavenderia fasciculata</name>
    <name type="common">Slime mold</name>
    <name type="synonym">Dictyostelium fasciculatum</name>
    <dbReference type="NCBI Taxonomy" id="261658"/>
    <lineage>
        <taxon>Eukaryota</taxon>
        <taxon>Amoebozoa</taxon>
        <taxon>Evosea</taxon>
        <taxon>Eumycetozoa</taxon>
        <taxon>Dictyostelia</taxon>
        <taxon>Acytosteliales</taxon>
        <taxon>Cavenderiaceae</taxon>
        <taxon>Cavenderia</taxon>
    </lineage>
</organism>
<proteinExistence type="predicted"/>
<dbReference type="GeneID" id="14867362"/>
<dbReference type="SUPFAM" id="SSF48403">
    <property type="entry name" value="Ankyrin repeat"/>
    <property type="match status" value="1"/>
</dbReference>
<dbReference type="InterPro" id="IPR002110">
    <property type="entry name" value="Ankyrin_rpt"/>
</dbReference>
<dbReference type="KEGG" id="dfa:DFA_10373"/>
<dbReference type="AlphaFoldDB" id="F4QA12"/>
<dbReference type="OrthoDB" id="7464126at2759"/>
<accession>F4QA12</accession>
<dbReference type="Pfam" id="PF12796">
    <property type="entry name" value="Ank_2"/>
    <property type="match status" value="1"/>
</dbReference>
<protein>
    <recommendedName>
        <fullName evidence="3">Ankyrin repeat-containing protein</fullName>
    </recommendedName>
</protein>
<gene>
    <name evidence="1" type="ORF">DFA_10373</name>
</gene>
<dbReference type="PANTHER" id="PTHR46586">
    <property type="entry name" value="ANKYRIN REPEAT-CONTAINING PROTEIN"/>
    <property type="match status" value="1"/>
</dbReference>